<sequence length="283" mass="31090">MATETSQSPSPIVSSPSSTNTTTSLITINAAAQLPIKLTPLNYPSWWALFNAFLLGYDLMGYVDEIYTPSPPSIASSPSYPHALWTRQDQLLLHAILALVSEQVISLIASAKTSKAAWDKLSQLFANRTRSRVISLKERLTLTRHDSKPATAYLQTVKAISDELALIDAPVTDDDLVIHILNGVSPEFKELAAGARARESSISFEELHEKLVEYEAALQCEDTHTASPVITANINQQPHSSLPHRESSGTTSFNHSPSNTTQFRHSYNTFGTGYRGFCQICDQ</sequence>
<keyword evidence="3" id="KW-1185">Reference proteome</keyword>
<accession>A0AAD4W6P9</accession>
<proteinExistence type="predicted"/>
<feature type="region of interest" description="Disordered" evidence="1">
    <location>
        <begin position="1"/>
        <end position="20"/>
    </location>
</feature>
<gene>
    <name evidence="2" type="ORF">L3X38_017119</name>
</gene>
<evidence type="ECO:0000313" key="3">
    <source>
        <dbReference type="Proteomes" id="UP001054821"/>
    </source>
</evidence>
<organism evidence="2 3">
    <name type="scientific">Prunus dulcis</name>
    <name type="common">Almond</name>
    <name type="synonym">Amygdalus dulcis</name>
    <dbReference type="NCBI Taxonomy" id="3755"/>
    <lineage>
        <taxon>Eukaryota</taxon>
        <taxon>Viridiplantae</taxon>
        <taxon>Streptophyta</taxon>
        <taxon>Embryophyta</taxon>
        <taxon>Tracheophyta</taxon>
        <taxon>Spermatophyta</taxon>
        <taxon>Magnoliopsida</taxon>
        <taxon>eudicotyledons</taxon>
        <taxon>Gunneridae</taxon>
        <taxon>Pentapetalae</taxon>
        <taxon>rosids</taxon>
        <taxon>fabids</taxon>
        <taxon>Rosales</taxon>
        <taxon>Rosaceae</taxon>
        <taxon>Amygdaloideae</taxon>
        <taxon>Amygdaleae</taxon>
        <taxon>Prunus</taxon>
    </lineage>
</organism>
<evidence type="ECO:0000313" key="2">
    <source>
        <dbReference type="EMBL" id="KAI5337848.1"/>
    </source>
</evidence>
<dbReference type="Proteomes" id="UP001054821">
    <property type="component" value="Chromosome 3"/>
</dbReference>
<dbReference type="Pfam" id="PF14223">
    <property type="entry name" value="Retrotran_gag_2"/>
    <property type="match status" value="1"/>
</dbReference>
<feature type="region of interest" description="Disordered" evidence="1">
    <location>
        <begin position="235"/>
        <end position="261"/>
    </location>
</feature>
<reference evidence="2 3" key="1">
    <citation type="journal article" date="2022" name="G3 (Bethesda)">
        <title>Whole-genome sequence and methylome profiling of the almond [Prunus dulcis (Mill.) D.A. Webb] cultivar 'Nonpareil'.</title>
        <authorList>
            <person name="D'Amico-Willman K.M."/>
            <person name="Ouma W.Z."/>
            <person name="Meulia T."/>
            <person name="Sideli G.M."/>
            <person name="Gradziel T.M."/>
            <person name="Fresnedo-Ramirez J."/>
        </authorList>
    </citation>
    <scope>NUCLEOTIDE SEQUENCE [LARGE SCALE GENOMIC DNA]</scope>
    <source>
        <strain evidence="2">Clone GOH B32 T37-40</strain>
    </source>
</reference>
<dbReference type="AlphaFoldDB" id="A0AAD4W6P9"/>
<feature type="compositionally biased region" description="Polar residues" evidence="1">
    <location>
        <begin position="248"/>
        <end position="261"/>
    </location>
</feature>
<dbReference type="PANTHER" id="PTHR47481">
    <property type="match status" value="1"/>
</dbReference>
<dbReference type="EMBL" id="JAJFAZ020000003">
    <property type="protein sequence ID" value="KAI5337848.1"/>
    <property type="molecule type" value="Genomic_DNA"/>
</dbReference>
<name>A0AAD4W6P9_PRUDU</name>
<protein>
    <submittedName>
        <fullName evidence="2">Uncharacterized protein</fullName>
    </submittedName>
</protein>
<dbReference type="PANTHER" id="PTHR47481:SF9">
    <property type="entry name" value="RETROTRANSPOSON GAG DOMAIN-CONTAINING PROTEIN"/>
    <property type="match status" value="1"/>
</dbReference>
<evidence type="ECO:0000256" key="1">
    <source>
        <dbReference type="SAM" id="MobiDB-lite"/>
    </source>
</evidence>
<comment type="caution">
    <text evidence="2">The sequence shown here is derived from an EMBL/GenBank/DDBJ whole genome shotgun (WGS) entry which is preliminary data.</text>
</comment>